<keyword evidence="5 8" id="KW-0378">Hydrolase</keyword>
<dbReference type="InterPro" id="IPR013739">
    <property type="entry name" value="Beta_galactosidase_C"/>
</dbReference>
<feature type="domain" description="Glycoside hydrolase family 42 N-terminal" evidence="11">
    <location>
        <begin position="53"/>
        <end position="418"/>
    </location>
</feature>
<proteinExistence type="inferred from homology"/>
<feature type="domain" description="Beta-galactosidase C-terminal" evidence="13">
    <location>
        <begin position="651"/>
        <end position="706"/>
    </location>
</feature>
<dbReference type="STRING" id="1799789.AX660_01065"/>
<keyword evidence="15" id="KW-1185">Reference proteome</keyword>
<feature type="binding site" evidence="10">
    <location>
        <position position="348"/>
    </location>
    <ligand>
        <name>substrate</name>
    </ligand>
</feature>
<dbReference type="InterPro" id="IPR013529">
    <property type="entry name" value="Glyco_hydro_42_N"/>
</dbReference>
<evidence type="ECO:0000259" key="12">
    <source>
        <dbReference type="Pfam" id="PF08532"/>
    </source>
</evidence>
<dbReference type="InterPro" id="IPR013738">
    <property type="entry name" value="Beta_galactosidase_Trimer"/>
</dbReference>
<evidence type="ECO:0000256" key="5">
    <source>
        <dbReference type="ARBA" id="ARBA00022801"/>
    </source>
</evidence>
<evidence type="ECO:0000256" key="3">
    <source>
        <dbReference type="ARBA" id="ARBA00012756"/>
    </source>
</evidence>
<dbReference type="SUPFAM" id="SSF52317">
    <property type="entry name" value="Class I glutamine amidotransferase-like"/>
    <property type="match status" value="1"/>
</dbReference>
<dbReference type="GO" id="GO:0046872">
    <property type="term" value="F:metal ion binding"/>
    <property type="evidence" value="ECO:0007669"/>
    <property type="project" value="UniProtKB-KW"/>
</dbReference>
<dbReference type="EMBL" id="LSNE01000010">
    <property type="protein sequence ID" value="KXI27574.1"/>
    <property type="molecule type" value="Genomic_DNA"/>
</dbReference>
<dbReference type="GO" id="GO:0006012">
    <property type="term" value="P:galactose metabolic process"/>
    <property type="evidence" value="ECO:0007669"/>
    <property type="project" value="InterPro"/>
</dbReference>
<evidence type="ECO:0000256" key="8">
    <source>
        <dbReference type="PIRNR" id="PIRNR001084"/>
    </source>
</evidence>
<dbReference type="PANTHER" id="PTHR36447">
    <property type="entry name" value="BETA-GALACTOSIDASE GANA"/>
    <property type="match status" value="1"/>
</dbReference>
<dbReference type="Gene3D" id="3.20.20.80">
    <property type="entry name" value="Glycosidases"/>
    <property type="match status" value="1"/>
</dbReference>
<evidence type="ECO:0000259" key="13">
    <source>
        <dbReference type="Pfam" id="PF08533"/>
    </source>
</evidence>
<dbReference type="OrthoDB" id="9800974at2"/>
<keyword evidence="7 8" id="KW-0326">Glycosidase</keyword>
<dbReference type="Pfam" id="PF08532">
    <property type="entry name" value="Glyco_hydro_42M"/>
    <property type="match status" value="1"/>
</dbReference>
<evidence type="ECO:0000256" key="7">
    <source>
        <dbReference type="ARBA" id="ARBA00023295"/>
    </source>
</evidence>
<keyword evidence="4" id="KW-0479">Metal-binding</keyword>
<comment type="catalytic activity">
    <reaction evidence="1 8">
        <text>Hydrolysis of terminal non-reducing beta-D-galactose residues in beta-D-galactosides.</text>
        <dbReference type="EC" id="3.2.1.23"/>
    </reaction>
</comment>
<dbReference type="GO" id="GO:0009341">
    <property type="term" value="C:beta-galactosidase complex"/>
    <property type="evidence" value="ECO:0007669"/>
    <property type="project" value="InterPro"/>
</dbReference>
<name>A0A148KMM1_9ALTE</name>
<feature type="binding site" evidence="10">
    <location>
        <position position="188"/>
    </location>
    <ligand>
        <name>substrate</name>
    </ligand>
</feature>
<keyword evidence="6" id="KW-0862">Zinc</keyword>
<dbReference type="Pfam" id="PF08533">
    <property type="entry name" value="Glyco_hydro_42C"/>
    <property type="match status" value="1"/>
</dbReference>
<evidence type="ECO:0000256" key="10">
    <source>
        <dbReference type="PIRSR" id="PIRSR001084-2"/>
    </source>
</evidence>
<dbReference type="InterPro" id="IPR003476">
    <property type="entry name" value="Glyco_hydro_42"/>
</dbReference>
<feature type="domain" description="Beta-galactosidase trimerisation" evidence="12">
    <location>
        <begin position="431"/>
        <end position="642"/>
    </location>
</feature>
<dbReference type="Proteomes" id="UP000070299">
    <property type="component" value="Unassembled WGS sequence"/>
</dbReference>
<feature type="active site" description="Nucleophile" evidence="9">
    <location>
        <position position="340"/>
    </location>
</feature>
<evidence type="ECO:0000259" key="11">
    <source>
        <dbReference type="Pfam" id="PF02449"/>
    </source>
</evidence>
<evidence type="ECO:0000256" key="2">
    <source>
        <dbReference type="ARBA" id="ARBA00005940"/>
    </source>
</evidence>
<accession>A0A148KMM1</accession>
<evidence type="ECO:0000256" key="9">
    <source>
        <dbReference type="PIRSR" id="PIRSR001084-1"/>
    </source>
</evidence>
<protein>
    <recommendedName>
        <fullName evidence="3 8">Beta-galactosidase</fullName>
        <shortName evidence="8">Beta-gal</shortName>
        <ecNumber evidence="3 8">3.2.1.23</ecNumber>
    </recommendedName>
</protein>
<dbReference type="CDD" id="cd03143">
    <property type="entry name" value="A4_beta-galactosidase_middle_domain"/>
    <property type="match status" value="1"/>
</dbReference>
<evidence type="ECO:0000256" key="1">
    <source>
        <dbReference type="ARBA" id="ARBA00001412"/>
    </source>
</evidence>
<comment type="similarity">
    <text evidence="2 8">Belongs to the glycosyl hydrolase 42 family.</text>
</comment>
<dbReference type="PANTHER" id="PTHR36447:SF2">
    <property type="entry name" value="BETA-GALACTOSIDASE YESZ"/>
    <property type="match status" value="1"/>
</dbReference>
<dbReference type="PROSITE" id="PS51318">
    <property type="entry name" value="TAT"/>
    <property type="match status" value="1"/>
</dbReference>
<dbReference type="SUPFAM" id="SSF51445">
    <property type="entry name" value="(Trans)glycosidases"/>
    <property type="match status" value="1"/>
</dbReference>
<dbReference type="GO" id="GO:0004565">
    <property type="term" value="F:beta-galactosidase activity"/>
    <property type="evidence" value="ECO:0007669"/>
    <property type="project" value="UniProtKB-EC"/>
</dbReference>
<reference evidence="15" key="1">
    <citation type="submission" date="2016-02" db="EMBL/GenBank/DDBJ databases">
        <authorList>
            <person name="Schultz-Johansen M."/>
            <person name="Glaring M.A."/>
            <person name="Bech P.K."/>
            <person name="Stougaard P."/>
        </authorList>
    </citation>
    <scope>NUCLEOTIDE SEQUENCE [LARGE SCALE GENOMIC DNA]</scope>
    <source>
        <strain evidence="15">S66</strain>
    </source>
</reference>
<dbReference type="Gene3D" id="3.40.50.880">
    <property type="match status" value="1"/>
</dbReference>
<dbReference type="AlphaFoldDB" id="A0A148KMM1"/>
<organism evidence="14 15">
    <name type="scientific">Paraglaciecola hydrolytica</name>
    <dbReference type="NCBI Taxonomy" id="1799789"/>
    <lineage>
        <taxon>Bacteria</taxon>
        <taxon>Pseudomonadati</taxon>
        <taxon>Pseudomonadota</taxon>
        <taxon>Gammaproteobacteria</taxon>
        <taxon>Alteromonadales</taxon>
        <taxon>Alteromonadaceae</taxon>
        <taxon>Paraglaciecola</taxon>
    </lineage>
</organism>
<evidence type="ECO:0000256" key="4">
    <source>
        <dbReference type="ARBA" id="ARBA00022723"/>
    </source>
</evidence>
<gene>
    <name evidence="14" type="ORF">AX660_01065</name>
</gene>
<evidence type="ECO:0000313" key="14">
    <source>
        <dbReference type="EMBL" id="KXI27574.1"/>
    </source>
</evidence>
<dbReference type="InterPro" id="IPR006311">
    <property type="entry name" value="TAT_signal"/>
</dbReference>
<dbReference type="Pfam" id="PF02449">
    <property type="entry name" value="Glyco_hydro_42"/>
    <property type="match status" value="1"/>
</dbReference>
<dbReference type="InterPro" id="IPR029062">
    <property type="entry name" value="Class_I_gatase-like"/>
</dbReference>
<sequence>MNITRREMFKLSGLGVATLGLGAAGHSALLSAAQTPFKQRQPHSIKKLFHGVCYYPELWPEQDIERDIEEMLKLGINVIRIGEFSWSSIEPEQGKISLDFFIKVMDKFHAAGIGVIMCTPTATPPIWLTHGHPERCFKDENGVIMSHGARQHASYEHPEVRKACFTIIRAMAKGFGKHPALIGWQIDNEMKAHVAEDYSEAAVHNWHQWLKKRFGTIAKLNDAWGTHIWSQYYQSFEQVPASVKTPFLHSASLITAYKMFCRESIADFMKEQSDILHQNSDAPVTHNDNPAFNIHHERSMEAQDFASFDAYPSSKQWAALVFRSDLYRSAIPGRAFWLMETSVAHNGWLGNHHTTHPKGFLAAESVLIYSLGGEGFSYWLWRQQRTGAELPHSAIMSAWFQPSVGYSEVQHVNETRKKLEPLLINSKVQDAKIAITYSDHARAMMETEGFDKRKDFPSRYRDVIAMWQANIMELGYHRDVRFENAALDGLQVLITPAMPYVSEDFLQRTLSFVENGGVWLVGPLTGTRDKEHTVPTTAGLGLLDKFAGVNTEFVVPLTDTGSKGTAFGITAELSGWCAAMQAKSGTQVIGQIDDGVVAERAFITQRKIGKGHVVVLGAQPFGDKAQNMVDALLTHCIELAGVPGKFEVSKGTIVAPRVDKNGKAFWIIVNMDGEGGSVKVPAGSVDALSAKKLSESKLIIPAYDWRAIYPKV</sequence>
<evidence type="ECO:0000313" key="15">
    <source>
        <dbReference type="Proteomes" id="UP000070299"/>
    </source>
</evidence>
<evidence type="ECO:0000256" key="6">
    <source>
        <dbReference type="ARBA" id="ARBA00022833"/>
    </source>
</evidence>
<comment type="caution">
    <text evidence="14">The sequence shown here is derived from an EMBL/GenBank/DDBJ whole genome shotgun (WGS) entry which is preliminary data.</text>
</comment>
<dbReference type="PIRSF" id="PIRSF001084">
    <property type="entry name" value="B-galactosidase"/>
    <property type="match status" value="1"/>
</dbReference>
<feature type="active site" description="Proton donor" evidence="9">
    <location>
        <position position="189"/>
    </location>
</feature>
<dbReference type="InterPro" id="IPR017853">
    <property type="entry name" value="GH"/>
</dbReference>
<dbReference type="RefSeq" id="WP_082768998.1">
    <property type="nucleotide sequence ID" value="NZ_LSNE01000010.1"/>
</dbReference>
<dbReference type="EC" id="3.2.1.23" evidence="3 8"/>
<feature type="binding site" evidence="10">
    <location>
        <position position="150"/>
    </location>
    <ligand>
        <name>substrate</name>
    </ligand>
</feature>